<sequence>MYVRYRNFNSSNSSCIMASVIALDNTTHEAEYRTRWYNLTAGQPRVSAGRRSERAGGLPNRHQRAGAPVFGTTSASPSPPCKICSWPAAAGEPASTRVVHSTWRRSIVRTASVARSSPGAKETRGATYNGGYCLPSGGSPTRPMIPAAAASLLRRTPDHGYVTAETLPAHYFPDSSTVMWDDRL</sequence>
<keyword evidence="2" id="KW-1185">Reference proteome</keyword>
<comment type="caution">
    <text evidence="1">The sequence shown here is derived from an EMBL/GenBank/DDBJ whole genome shotgun (WGS) entry which is preliminary data.</text>
</comment>
<name>A0ACB7SX35_HYAAI</name>
<proteinExistence type="predicted"/>
<evidence type="ECO:0000313" key="1">
    <source>
        <dbReference type="EMBL" id="KAH6938561.1"/>
    </source>
</evidence>
<reference evidence="1" key="1">
    <citation type="submission" date="2020-05" db="EMBL/GenBank/DDBJ databases">
        <title>Large-scale comparative analyses of tick genomes elucidate their genetic diversity and vector capacities.</title>
        <authorList>
            <person name="Jia N."/>
            <person name="Wang J."/>
            <person name="Shi W."/>
            <person name="Du L."/>
            <person name="Sun Y."/>
            <person name="Zhan W."/>
            <person name="Jiang J."/>
            <person name="Wang Q."/>
            <person name="Zhang B."/>
            <person name="Ji P."/>
            <person name="Sakyi L.B."/>
            <person name="Cui X."/>
            <person name="Yuan T."/>
            <person name="Jiang B."/>
            <person name="Yang W."/>
            <person name="Lam T.T.-Y."/>
            <person name="Chang Q."/>
            <person name="Ding S."/>
            <person name="Wang X."/>
            <person name="Zhu J."/>
            <person name="Ruan X."/>
            <person name="Zhao L."/>
            <person name="Wei J."/>
            <person name="Que T."/>
            <person name="Du C."/>
            <person name="Cheng J."/>
            <person name="Dai P."/>
            <person name="Han X."/>
            <person name="Huang E."/>
            <person name="Gao Y."/>
            <person name="Liu J."/>
            <person name="Shao H."/>
            <person name="Ye R."/>
            <person name="Li L."/>
            <person name="Wei W."/>
            <person name="Wang X."/>
            <person name="Wang C."/>
            <person name="Yang T."/>
            <person name="Huo Q."/>
            <person name="Li W."/>
            <person name="Guo W."/>
            <person name="Chen H."/>
            <person name="Zhou L."/>
            <person name="Ni X."/>
            <person name="Tian J."/>
            <person name="Zhou Y."/>
            <person name="Sheng Y."/>
            <person name="Liu T."/>
            <person name="Pan Y."/>
            <person name="Xia L."/>
            <person name="Li J."/>
            <person name="Zhao F."/>
            <person name="Cao W."/>
        </authorList>
    </citation>
    <scope>NUCLEOTIDE SEQUENCE</scope>
    <source>
        <strain evidence="1">Hyas-2018</strain>
    </source>
</reference>
<dbReference type="Proteomes" id="UP000821845">
    <property type="component" value="Chromosome 2"/>
</dbReference>
<gene>
    <name evidence="1" type="ORF">HPB50_010574</name>
</gene>
<organism evidence="1 2">
    <name type="scientific">Hyalomma asiaticum</name>
    <name type="common">Tick</name>
    <dbReference type="NCBI Taxonomy" id="266040"/>
    <lineage>
        <taxon>Eukaryota</taxon>
        <taxon>Metazoa</taxon>
        <taxon>Ecdysozoa</taxon>
        <taxon>Arthropoda</taxon>
        <taxon>Chelicerata</taxon>
        <taxon>Arachnida</taxon>
        <taxon>Acari</taxon>
        <taxon>Parasitiformes</taxon>
        <taxon>Ixodida</taxon>
        <taxon>Ixodoidea</taxon>
        <taxon>Ixodidae</taxon>
        <taxon>Hyalomminae</taxon>
        <taxon>Hyalomma</taxon>
    </lineage>
</organism>
<evidence type="ECO:0000313" key="2">
    <source>
        <dbReference type="Proteomes" id="UP000821845"/>
    </source>
</evidence>
<dbReference type="EMBL" id="CM023482">
    <property type="protein sequence ID" value="KAH6938561.1"/>
    <property type="molecule type" value="Genomic_DNA"/>
</dbReference>
<protein>
    <submittedName>
        <fullName evidence="1">Uncharacterized protein</fullName>
    </submittedName>
</protein>
<accession>A0ACB7SX35</accession>